<accession>A0A8H4N306</accession>
<sequence>MGYHALVFGASGILGWAVVNEMLNSYPAKGTYSKITAVTNRPLPQTLWPTPGPDVPELSLISGIDLTRGTAEEWKATFTEKIPDIDTIDHIYYFAYKFHPDFPTEYQINVEMFKRGFGVIEALAPRLSYVILPTGTKGYGIHLPQRPFAAPFSESMGELPKPARDILFYYGLRDEMTRLQCGKSWKWAEVRCDMVIGFVPNSNPYNIVALFTNYLSLYKFMHDRGHPAATSRRVPFPFPAHAYHALSNDGGQDLFARFSIYLCQHAADRSGNGELYNIADEAAPRSFVDRWPAICACFGLDGVGPDEGEGTKATPVGFLREHADQVAALAQEKGVRLQEVTLDAGLEMWMNLFDFDHHLRLDKARGVGFAEEVPPARMWKTTAERKPDPKNRQQFANPPLSSVQLSANLHSETLTSPNNLAGLSRVTYAYNWLSDVSAPYLNSAAPPLHFPTPHHTLPPSPPTEAEQGSLCFSYPSRSKDSRPRTATDTDVHGFAISPRAAGLPFPTGFTHARQSRHWRAGLETSSRTLRLFADSADMGAAVRAHGGRSLAGVAAAELRRPEEDRFTKFATYLFPGADEARMRLVSAAIVFIIVFDDSWEMHEEGKLSTVRDDFIRRLERGGEEEEANKTELQAFIDEVVAGLKYHDTIEGDGGQEVIDRLADFCKHSPPSAEFQTLDEYLEYRNVDAAVPFTLACTKFSIGSSVCIEDPKLEKIMRLASDHLSLVNDLASFEKELRAYEEGKVHYLINAVDVVRKLLGMTSWSSAKAFTYAYQLEVENEMQKELDRLMMYGRLNLEEWRFVEASLRMLAGNVFYSVVTSRYGGERARIPQEIRPDKALF</sequence>
<dbReference type="InterPro" id="IPR036291">
    <property type="entry name" value="NAD(P)-bd_dom_sf"/>
</dbReference>
<evidence type="ECO:0000256" key="1">
    <source>
        <dbReference type="SAM" id="MobiDB-lite"/>
    </source>
</evidence>
<dbReference type="OrthoDB" id="1731983at2759"/>
<dbReference type="PANTHER" id="PTHR32487">
    <property type="entry name" value="3-OXO-DELTA(4,5)-STEROID 5-BETA-REDUCTASE"/>
    <property type="match status" value="1"/>
</dbReference>
<dbReference type="InterPro" id="IPR055222">
    <property type="entry name" value="PRISE-like_Rossmann-fold"/>
</dbReference>
<dbReference type="EMBL" id="WWBZ02000051">
    <property type="protein sequence ID" value="KAF4304151.1"/>
    <property type="molecule type" value="Genomic_DNA"/>
</dbReference>
<dbReference type="AlphaFoldDB" id="A0A8H4N306"/>
<gene>
    <name evidence="4" type="ORF">GTA08_BOTSDO07484</name>
</gene>
<dbReference type="SUPFAM" id="SSF51735">
    <property type="entry name" value="NAD(P)-binding Rossmann-fold domains"/>
    <property type="match status" value="1"/>
</dbReference>
<name>A0A8H4N306_9PEZI</name>
<keyword evidence="2" id="KW-0732">Signal</keyword>
<feature type="compositionally biased region" description="Basic and acidic residues" evidence="1">
    <location>
        <begin position="477"/>
        <end position="489"/>
    </location>
</feature>
<comment type="caution">
    <text evidence="4">The sequence shown here is derived from an EMBL/GenBank/DDBJ whole genome shotgun (WGS) entry which is preliminary data.</text>
</comment>
<dbReference type="SUPFAM" id="SSF48576">
    <property type="entry name" value="Terpenoid synthases"/>
    <property type="match status" value="1"/>
</dbReference>
<feature type="domain" description="PRISE-like Rossmann-fold" evidence="3">
    <location>
        <begin position="5"/>
        <end position="364"/>
    </location>
</feature>
<evidence type="ECO:0000313" key="5">
    <source>
        <dbReference type="Proteomes" id="UP000572817"/>
    </source>
</evidence>
<evidence type="ECO:0000259" key="3">
    <source>
        <dbReference type="Pfam" id="PF22917"/>
    </source>
</evidence>
<organism evidence="4 5">
    <name type="scientific">Botryosphaeria dothidea</name>
    <dbReference type="NCBI Taxonomy" id="55169"/>
    <lineage>
        <taxon>Eukaryota</taxon>
        <taxon>Fungi</taxon>
        <taxon>Dikarya</taxon>
        <taxon>Ascomycota</taxon>
        <taxon>Pezizomycotina</taxon>
        <taxon>Dothideomycetes</taxon>
        <taxon>Dothideomycetes incertae sedis</taxon>
        <taxon>Botryosphaeriales</taxon>
        <taxon>Botryosphaeriaceae</taxon>
        <taxon>Botryosphaeria</taxon>
    </lineage>
</organism>
<dbReference type="Pfam" id="PF19086">
    <property type="entry name" value="Terpene_syn_C_2"/>
    <property type="match status" value="1"/>
</dbReference>
<evidence type="ECO:0000313" key="4">
    <source>
        <dbReference type="EMBL" id="KAF4304151.1"/>
    </source>
</evidence>
<evidence type="ECO:0000256" key="2">
    <source>
        <dbReference type="SAM" id="SignalP"/>
    </source>
</evidence>
<reference evidence="4" key="1">
    <citation type="submission" date="2020-04" db="EMBL/GenBank/DDBJ databases">
        <title>Genome Assembly and Annotation of Botryosphaeria dothidea sdau 11-99, a Latent Pathogen of Apple Fruit Ring Rot in China.</title>
        <authorList>
            <person name="Yu C."/>
            <person name="Diao Y."/>
            <person name="Lu Q."/>
            <person name="Zhao J."/>
            <person name="Cui S."/>
            <person name="Peng C."/>
            <person name="He B."/>
            <person name="Liu H."/>
        </authorList>
    </citation>
    <scope>NUCLEOTIDE SEQUENCE [LARGE SCALE GENOMIC DNA]</scope>
    <source>
        <strain evidence="4">Sdau11-99</strain>
    </source>
</reference>
<proteinExistence type="predicted"/>
<dbReference type="InterPro" id="IPR008949">
    <property type="entry name" value="Isoprenoid_synthase_dom_sf"/>
</dbReference>
<feature type="region of interest" description="Disordered" evidence="1">
    <location>
        <begin position="452"/>
        <end position="489"/>
    </location>
</feature>
<dbReference type="Gene3D" id="3.40.50.720">
    <property type="entry name" value="NAD(P)-binding Rossmann-like Domain"/>
    <property type="match status" value="1"/>
</dbReference>
<dbReference type="PANTHER" id="PTHR32487:SF8">
    <property type="entry name" value="NAD-DEPENDENT EPIMERASE_DEHYDRATASE DOMAIN-CONTAINING PROTEIN"/>
    <property type="match status" value="1"/>
</dbReference>
<dbReference type="Gene3D" id="1.10.600.10">
    <property type="entry name" value="Farnesyl Diphosphate Synthase"/>
    <property type="match status" value="1"/>
</dbReference>
<feature type="chain" id="PRO_5034932723" evidence="2">
    <location>
        <begin position="18"/>
        <end position="840"/>
    </location>
</feature>
<keyword evidence="5" id="KW-1185">Reference proteome</keyword>
<protein>
    <submittedName>
        <fullName evidence="4">Stem cell self-renewal protein Piwi</fullName>
    </submittedName>
</protein>
<dbReference type="Proteomes" id="UP000572817">
    <property type="component" value="Unassembled WGS sequence"/>
</dbReference>
<dbReference type="Pfam" id="PF22917">
    <property type="entry name" value="PRISE"/>
    <property type="match status" value="1"/>
</dbReference>
<feature type="signal peptide" evidence="2">
    <location>
        <begin position="1"/>
        <end position="17"/>
    </location>
</feature>